<gene>
    <name evidence="2" type="ORF">B2A_05161</name>
</gene>
<evidence type="ECO:0000313" key="2">
    <source>
        <dbReference type="EMBL" id="EQD56621.1"/>
    </source>
</evidence>
<dbReference type="InterPro" id="IPR050057">
    <property type="entry name" value="Prokaryotic/Mito_RF"/>
</dbReference>
<dbReference type="PANTHER" id="PTHR43804:SF7">
    <property type="entry name" value="LD18447P"/>
    <property type="match status" value="1"/>
</dbReference>
<comment type="caution">
    <text evidence="2">The sequence shown here is derived from an EMBL/GenBank/DDBJ whole genome shotgun (WGS) entry which is preliminary data.</text>
</comment>
<evidence type="ECO:0000256" key="1">
    <source>
        <dbReference type="ARBA" id="ARBA00022481"/>
    </source>
</evidence>
<dbReference type="Gene3D" id="3.30.70.1660">
    <property type="match status" value="1"/>
</dbReference>
<dbReference type="SUPFAM" id="SSF75620">
    <property type="entry name" value="Release factor"/>
    <property type="match status" value="1"/>
</dbReference>
<keyword evidence="1" id="KW-0488">Methylation</keyword>
<dbReference type="AlphaFoldDB" id="T1A7K9"/>
<proteinExistence type="predicted"/>
<name>T1A7K9_9ZZZZ</name>
<reference evidence="2" key="1">
    <citation type="submission" date="2013-08" db="EMBL/GenBank/DDBJ databases">
        <authorList>
            <person name="Mendez C."/>
            <person name="Richter M."/>
            <person name="Ferrer M."/>
            <person name="Sanchez J."/>
        </authorList>
    </citation>
    <scope>NUCLEOTIDE SEQUENCE</scope>
</reference>
<sequence>SGDRAERIRTYNYAQNRVTDHRIGLTLYQLDSILEGDLDPLIEPLVSAARERSGTQSHSG</sequence>
<dbReference type="PANTHER" id="PTHR43804">
    <property type="entry name" value="LD18447P"/>
    <property type="match status" value="1"/>
</dbReference>
<reference evidence="2" key="2">
    <citation type="journal article" date="2014" name="ISME J.">
        <title>Microbial stratification in low pH oxic and suboxic macroscopic growths along an acid mine drainage.</title>
        <authorList>
            <person name="Mendez-Garcia C."/>
            <person name="Mesa V."/>
            <person name="Sprenger R.R."/>
            <person name="Richter M."/>
            <person name="Diez M.S."/>
            <person name="Solano J."/>
            <person name="Bargiela R."/>
            <person name="Golyshina O.V."/>
            <person name="Manteca A."/>
            <person name="Ramos J.L."/>
            <person name="Gallego J.R."/>
            <person name="Llorente I."/>
            <person name="Martins Dos Santos V.A."/>
            <person name="Jensen O.N."/>
            <person name="Pelaez A.I."/>
            <person name="Sanchez J."/>
            <person name="Ferrer M."/>
        </authorList>
    </citation>
    <scope>NUCLEOTIDE SEQUENCE</scope>
</reference>
<accession>T1A7K9</accession>
<feature type="non-terminal residue" evidence="2">
    <location>
        <position position="1"/>
    </location>
</feature>
<dbReference type="EMBL" id="AUZZ01003553">
    <property type="protein sequence ID" value="EQD56621.1"/>
    <property type="molecule type" value="Genomic_DNA"/>
</dbReference>
<protein>
    <submittedName>
        <fullName evidence="2">Peptide chain release factor 1</fullName>
    </submittedName>
</protein>
<organism evidence="2">
    <name type="scientific">mine drainage metagenome</name>
    <dbReference type="NCBI Taxonomy" id="410659"/>
    <lineage>
        <taxon>unclassified sequences</taxon>
        <taxon>metagenomes</taxon>
        <taxon>ecological metagenomes</taxon>
    </lineage>
</organism>
<dbReference type="InterPro" id="IPR045853">
    <property type="entry name" value="Pep_chain_release_fac_I_sf"/>
</dbReference>